<accession>A0A921IK83</accession>
<feature type="domain" description="Resolvase/invertase-type recombinase catalytic" evidence="1">
    <location>
        <begin position="14"/>
        <end position="142"/>
    </location>
</feature>
<dbReference type="EMBL" id="DYVE01000216">
    <property type="protein sequence ID" value="HJG28621.1"/>
    <property type="molecule type" value="Genomic_DNA"/>
</dbReference>
<dbReference type="InterPro" id="IPR036162">
    <property type="entry name" value="Resolvase-like_N_sf"/>
</dbReference>
<dbReference type="GO" id="GO:0003677">
    <property type="term" value="F:DNA binding"/>
    <property type="evidence" value="ECO:0007669"/>
    <property type="project" value="InterPro"/>
</dbReference>
<evidence type="ECO:0000259" key="1">
    <source>
        <dbReference type="SMART" id="SM00857"/>
    </source>
</evidence>
<dbReference type="Proteomes" id="UP000782880">
    <property type="component" value="Unassembled WGS sequence"/>
</dbReference>
<organism evidence="2 3">
    <name type="scientific">Subdoligranulum variabile</name>
    <dbReference type="NCBI Taxonomy" id="214851"/>
    <lineage>
        <taxon>Bacteria</taxon>
        <taxon>Bacillati</taxon>
        <taxon>Bacillota</taxon>
        <taxon>Clostridia</taxon>
        <taxon>Eubacteriales</taxon>
        <taxon>Oscillospiraceae</taxon>
        <taxon>Subdoligranulum</taxon>
    </lineage>
</organism>
<dbReference type="InterPro" id="IPR006119">
    <property type="entry name" value="Resolv_N"/>
</dbReference>
<gene>
    <name evidence="2" type="ORF">K8V20_08270</name>
</gene>
<dbReference type="GO" id="GO:0000150">
    <property type="term" value="F:DNA strand exchange activity"/>
    <property type="evidence" value="ECO:0007669"/>
    <property type="project" value="InterPro"/>
</dbReference>
<comment type="caution">
    <text evidence="2">The sequence shown here is derived from an EMBL/GenBank/DDBJ whole genome shotgun (WGS) entry which is preliminary data.</text>
</comment>
<sequence length="146" mass="16568">MEHKKEDVLFFPRVWLYARTGSGHRSVAEHQLEELREWATCNGYSIVGQSCECAKANSFWRPGLFSMLRAVRRGNVDTVAVTRLSRFARKKGKLSKILVKLQACDMTLITTDVSLRYQLHLYGLDQVIADCPKGRNRCAGIYTADA</sequence>
<dbReference type="SMART" id="SM00857">
    <property type="entry name" value="Resolvase"/>
    <property type="match status" value="1"/>
</dbReference>
<name>A0A921IK83_9FIRM</name>
<dbReference type="Gene3D" id="3.40.50.1390">
    <property type="entry name" value="Resolvase, N-terminal catalytic domain"/>
    <property type="match status" value="1"/>
</dbReference>
<evidence type="ECO:0000313" key="3">
    <source>
        <dbReference type="Proteomes" id="UP000782880"/>
    </source>
</evidence>
<protein>
    <submittedName>
        <fullName evidence="2">Recombinase family protein</fullName>
    </submittedName>
</protein>
<reference evidence="2" key="1">
    <citation type="journal article" date="2021" name="PeerJ">
        <title>Extensive microbial diversity within the chicken gut microbiome revealed by metagenomics and culture.</title>
        <authorList>
            <person name="Gilroy R."/>
            <person name="Ravi A."/>
            <person name="Getino M."/>
            <person name="Pursley I."/>
            <person name="Horton D.L."/>
            <person name="Alikhan N.F."/>
            <person name="Baker D."/>
            <person name="Gharbi K."/>
            <person name="Hall N."/>
            <person name="Watson M."/>
            <person name="Adriaenssens E.M."/>
            <person name="Foster-Nyarko E."/>
            <person name="Jarju S."/>
            <person name="Secka A."/>
            <person name="Antonio M."/>
            <person name="Oren A."/>
            <person name="Chaudhuri R.R."/>
            <person name="La Ragione R."/>
            <person name="Hildebrand F."/>
            <person name="Pallen M.J."/>
        </authorList>
    </citation>
    <scope>NUCLEOTIDE SEQUENCE</scope>
    <source>
        <strain evidence="2">ChiBcec21-2208</strain>
    </source>
</reference>
<dbReference type="Pfam" id="PF00239">
    <property type="entry name" value="Resolvase"/>
    <property type="match status" value="1"/>
</dbReference>
<proteinExistence type="predicted"/>
<evidence type="ECO:0000313" key="2">
    <source>
        <dbReference type="EMBL" id="HJG28621.1"/>
    </source>
</evidence>
<dbReference type="AlphaFoldDB" id="A0A921IK83"/>
<dbReference type="SUPFAM" id="SSF53041">
    <property type="entry name" value="Resolvase-like"/>
    <property type="match status" value="1"/>
</dbReference>
<reference evidence="2" key="2">
    <citation type="submission" date="2021-09" db="EMBL/GenBank/DDBJ databases">
        <authorList>
            <person name="Gilroy R."/>
        </authorList>
    </citation>
    <scope>NUCLEOTIDE SEQUENCE</scope>
    <source>
        <strain evidence="2">ChiBcec21-2208</strain>
    </source>
</reference>